<feature type="transmembrane region" description="Helical" evidence="6">
    <location>
        <begin position="245"/>
        <end position="266"/>
    </location>
</feature>
<keyword evidence="5 6" id="KW-0472">Membrane</keyword>
<feature type="transmembrane region" description="Helical" evidence="6">
    <location>
        <begin position="287"/>
        <end position="316"/>
    </location>
</feature>
<feature type="region of interest" description="Disordered" evidence="7">
    <location>
        <begin position="1"/>
        <end position="38"/>
    </location>
</feature>
<evidence type="ECO:0000256" key="3">
    <source>
        <dbReference type="ARBA" id="ARBA00022692"/>
    </source>
</evidence>
<dbReference type="Proteomes" id="UP000077202">
    <property type="component" value="Unassembled WGS sequence"/>
</dbReference>
<evidence type="ECO:0000256" key="1">
    <source>
        <dbReference type="ARBA" id="ARBA00004141"/>
    </source>
</evidence>
<evidence type="ECO:0000256" key="7">
    <source>
        <dbReference type="SAM" id="MobiDB-lite"/>
    </source>
</evidence>
<evidence type="ECO:0000256" key="5">
    <source>
        <dbReference type="ARBA" id="ARBA00023136"/>
    </source>
</evidence>
<feature type="transmembrane region" description="Helical" evidence="6">
    <location>
        <begin position="66"/>
        <end position="90"/>
    </location>
</feature>
<accession>A0A176WI40</accession>
<evidence type="ECO:0000313" key="10">
    <source>
        <dbReference type="Proteomes" id="UP000077202"/>
    </source>
</evidence>
<name>A0A176WI40_MARPO</name>
<feature type="compositionally biased region" description="Basic and acidic residues" evidence="7">
    <location>
        <begin position="14"/>
        <end position="28"/>
    </location>
</feature>
<evidence type="ECO:0000313" key="11">
    <source>
        <dbReference type="Proteomes" id="UP001162541"/>
    </source>
</evidence>
<reference evidence="8" key="2">
    <citation type="journal article" date="2019" name="Curr. Biol.">
        <title>Chromatin organization in early land plants reveals an ancestral association between H3K27me3, transposons, and constitutive heterochromatin.</title>
        <authorList>
            <person name="Montgomery S.A."/>
            <person name="Tanizawa Y."/>
            <person name="Galik B."/>
            <person name="Wang N."/>
            <person name="Ito T."/>
            <person name="Mochizuki T."/>
            <person name="Akimcheva S."/>
            <person name="Bowman J."/>
            <person name="Cognat V."/>
            <person name="Drouard L."/>
            <person name="Ekker H."/>
            <person name="Houng S."/>
            <person name="Kohchi T."/>
            <person name="Lin S."/>
            <person name="Liu L.D."/>
            <person name="Nakamura Y."/>
            <person name="Valeeva L.R."/>
            <person name="Shakirov E.V."/>
            <person name="Shippen D.E."/>
            <person name="Wei W."/>
            <person name="Yagura M."/>
            <person name="Yamaoka S."/>
            <person name="Yamato K.T."/>
            <person name="Liu C."/>
            <person name="Berger F."/>
        </authorList>
    </citation>
    <scope>NUCLEOTIDE SEQUENCE [LARGE SCALE GENOMIC DNA]</scope>
    <source>
        <strain evidence="8">Tak-1</strain>
    </source>
</reference>
<dbReference type="InterPro" id="IPR045069">
    <property type="entry name" value="MATE_euk"/>
</dbReference>
<evidence type="ECO:0000313" key="8">
    <source>
        <dbReference type="EMBL" id="BBN09279.1"/>
    </source>
</evidence>
<feature type="transmembrane region" description="Helical" evidence="6">
    <location>
        <begin position="322"/>
        <end position="347"/>
    </location>
</feature>
<dbReference type="NCBIfam" id="TIGR00797">
    <property type="entry name" value="matE"/>
    <property type="match status" value="1"/>
</dbReference>
<keyword evidence="10" id="KW-1185">Reference proteome</keyword>
<dbReference type="Pfam" id="PF01554">
    <property type="entry name" value="MatE"/>
    <property type="match status" value="2"/>
</dbReference>
<feature type="transmembrane region" description="Helical" evidence="6">
    <location>
        <begin position="102"/>
        <end position="121"/>
    </location>
</feature>
<feature type="transmembrane region" description="Helical" evidence="6">
    <location>
        <begin position="437"/>
        <end position="461"/>
    </location>
</feature>
<feature type="transmembrane region" description="Helical" evidence="6">
    <location>
        <begin position="142"/>
        <end position="162"/>
    </location>
</feature>
<dbReference type="GO" id="GO:0015297">
    <property type="term" value="F:antiporter activity"/>
    <property type="evidence" value="ECO:0007669"/>
    <property type="project" value="InterPro"/>
</dbReference>
<dbReference type="GO" id="GO:0042910">
    <property type="term" value="F:xenobiotic transmembrane transporter activity"/>
    <property type="evidence" value="ECO:0007669"/>
    <property type="project" value="InterPro"/>
</dbReference>
<reference evidence="9 10" key="1">
    <citation type="submission" date="2016-03" db="EMBL/GenBank/DDBJ databases">
        <title>Mechanisms controlling the formation of the plant cell surface in tip-growing cells are functionally conserved among land plants.</title>
        <authorList>
            <person name="Honkanen S."/>
            <person name="Jones V.A."/>
            <person name="Morieri G."/>
            <person name="Champion C."/>
            <person name="Hetherington A.J."/>
            <person name="Kelly S."/>
            <person name="Saint-Marcoux D."/>
            <person name="Proust H."/>
            <person name="Prescott H."/>
            <person name="Dolan L."/>
        </authorList>
    </citation>
    <scope>NUCLEOTIDE SEQUENCE [LARGE SCALE GENOMIC DNA]</scope>
    <source>
        <strain evidence="10">cv. Tak-1 and cv. Tak-2</strain>
        <tissue evidence="9">Whole gametophyte</tissue>
    </source>
</reference>
<feature type="transmembrane region" description="Helical" evidence="6">
    <location>
        <begin position="214"/>
        <end position="233"/>
    </location>
</feature>
<sequence>MENEWRKPLLNGSRDGEPTSPSDRKEGKNPGSVTGPRNVQCTLKDGSIAKHKWDIPAIKEELKTQVLIALPMVLVNFLQYSVLVVSIMFVGHLGELELASASLANSIASVLGLYILLGMAGSVETLCGQAYGAGQYHMLEKYVQRAVFVLCCTCVPLTVLFLNMESILLLLGQAPDIAAKAAEYVICLLPALYASAFLQPLVRFLQTQSIVRPMAYCAAVTLTLHVALCWLVVFKLDLGFRGSAIATSVSYWMNVLLLVTFVKLSNCCEKTWVNGFSREAFTDLKPFLRLAVASSVMLCLEYWAFEIVVLAAGLLANPELELSALSICLNTTTLNYMIPLGLGAAASTRVSNEMGAGNPAAVRRAIKVVMSMSFTVAVGVSSSLFLARNIWGAVFSSDSEVVAYVSTIMPFLSCIVLCDGLQGVLQGVVRGSGWQDLGVVINLVCFYVFGVPTGILLAFRFGWAGKGLFTGILTGLGCQVLGLLVISLHTNWEEQAEIAHTRQITTSSKGESAEVHAV</sequence>
<comment type="subcellular location">
    <subcellularLocation>
        <location evidence="1">Membrane</location>
        <topology evidence="1">Multi-pass membrane protein</topology>
    </subcellularLocation>
</comment>
<feature type="transmembrane region" description="Helical" evidence="6">
    <location>
        <begin position="467"/>
        <end position="488"/>
    </location>
</feature>
<keyword evidence="3 6" id="KW-0812">Transmembrane</keyword>
<dbReference type="PANTHER" id="PTHR11206">
    <property type="entry name" value="MULTIDRUG RESISTANCE PROTEIN"/>
    <property type="match status" value="1"/>
</dbReference>
<dbReference type="GO" id="GO:1990961">
    <property type="term" value="P:xenobiotic detoxification by transmembrane export across the plasma membrane"/>
    <property type="evidence" value="ECO:0007669"/>
    <property type="project" value="InterPro"/>
</dbReference>
<evidence type="ECO:0000256" key="2">
    <source>
        <dbReference type="ARBA" id="ARBA00010199"/>
    </source>
</evidence>
<reference evidence="11" key="3">
    <citation type="journal article" date="2020" name="Curr. Biol.">
        <title>Chromatin organization in early land plants reveals an ancestral association between H3K27me3, transposons, and constitutive heterochromatin.</title>
        <authorList>
            <person name="Montgomery S.A."/>
            <person name="Tanizawa Y."/>
            <person name="Galik B."/>
            <person name="Wang N."/>
            <person name="Ito T."/>
            <person name="Mochizuki T."/>
            <person name="Akimcheva S."/>
            <person name="Bowman J.L."/>
            <person name="Cognat V."/>
            <person name="Marechal-Drouard L."/>
            <person name="Ekker H."/>
            <person name="Hong S.F."/>
            <person name="Kohchi T."/>
            <person name="Lin S.S."/>
            <person name="Liu L.D."/>
            <person name="Nakamura Y."/>
            <person name="Valeeva L.R."/>
            <person name="Shakirov E.V."/>
            <person name="Shippen D.E."/>
            <person name="Wei W.L."/>
            <person name="Yagura M."/>
            <person name="Yamaoka S."/>
            <person name="Yamato K.T."/>
            <person name="Liu C."/>
            <person name="Berger F."/>
        </authorList>
    </citation>
    <scope>NUCLEOTIDE SEQUENCE [LARGE SCALE GENOMIC DNA]</scope>
    <source>
        <strain evidence="11">Tak-1</strain>
    </source>
</reference>
<proteinExistence type="inferred from homology"/>
<comment type="similarity">
    <text evidence="2 6">Belongs to the multi antimicrobial extrusion (MATE) (TC 2.A.66.1) family.</text>
</comment>
<evidence type="ECO:0000256" key="6">
    <source>
        <dbReference type="RuleBase" id="RU004914"/>
    </source>
</evidence>
<feature type="transmembrane region" description="Helical" evidence="6">
    <location>
        <begin position="182"/>
        <end position="202"/>
    </location>
</feature>
<dbReference type="Proteomes" id="UP001162541">
    <property type="component" value="Chromosome 4"/>
</dbReference>
<dbReference type="EMBL" id="LVLJ01000868">
    <property type="protein sequence ID" value="OAE32303.1"/>
    <property type="molecule type" value="Genomic_DNA"/>
</dbReference>
<organism evidence="9 10">
    <name type="scientific">Marchantia polymorpha subsp. ruderalis</name>
    <dbReference type="NCBI Taxonomy" id="1480154"/>
    <lineage>
        <taxon>Eukaryota</taxon>
        <taxon>Viridiplantae</taxon>
        <taxon>Streptophyta</taxon>
        <taxon>Embryophyta</taxon>
        <taxon>Marchantiophyta</taxon>
        <taxon>Marchantiopsida</taxon>
        <taxon>Marchantiidae</taxon>
        <taxon>Marchantiales</taxon>
        <taxon>Marchantiaceae</taxon>
        <taxon>Marchantia</taxon>
    </lineage>
</organism>
<dbReference type="GO" id="GO:0016020">
    <property type="term" value="C:membrane"/>
    <property type="evidence" value="ECO:0007669"/>
    <property type="project" value="UniProtKB-SubCell"/>
</dbReference>
<feature type="transmembrane region" description="Helical" evidence="6">
    <location>
        <begin position="403"/>
        <end position="425"/>
    </location>
</feature>
<evidence type="ECO:0000313" key="9">
    <source>
        <dbReference type="EMBL" id="OAE32303.1"/>
    </source>
</evidence>
<dbReference type="EMBL" id="AP019869">
    <property type="protein sequence ID" value="BBN09279.1"/>
    <property type="molecule type" value="Genomic_DNA"/>
</dbReference>
<feature type="transmembrane region" description="Helical" evidence="6">
    <location>
        <begin position="368"/>
        <end position="391"/>
    </location>
</feature>
<dbReference type="CDD" id="cd13132">
    <property type="entry name" value="MATE_eukaryotic"/>
    <property type="match status" value="1"/>
</dbReference>
<protein>
    <recommendedName>
        <fullName evidence="6">Protein DETOXIFICATION</fullName>
    </recommendedName>
    <alternativeName>
        <fullName evidence="6">Multidrug and toxic compound extrusion protein</fullName>
    </alternativeName>
</protein>
<evidence type="ECO:0000256" key="4">
    <source>
        <dbReference type="ARBA" id="ARBA00022989"/>
    </source>
</evidence>
<gene>
    <name evidence="9" type="ORF">AXG93_2190s1230</name>
    <name evidence="8" type="ORF">Mp_4g18440</name>
</gene>
<dbReference type="AlphaFoldDB" id="A0A176WI40"/>
<keyword evidence="4 6" id="KW-1133">Transmembrane helix</keyword>
<dbReference type="InterPro" id="IPR002528">
    <property type="entry name" value="MATE_fam"/>
</dbReference>